<keyword evidence="5 7" id="KW-1133">Transmembrane helix</keyword>
<name>A0ABW0VFJ4_9ACTN</name>
<evidence type="ECO:0000256" key="3">
    <source>
        <dbReference type="ARBA" id="ARBA00022475"/>
    </source>
</evidence>
<reference evidence="10" key="1">
    <citation type="journal article" date="2019" name="Int. J. Syst. Evol. Microbiol.">
        <title>The Global Catalogue of Microorganisms (GCM) 10K type strain sequencing project: providing services to taxonomists for standard genome sequencing and annotation.</title>
        <authorList>
            <consortium name="The Broad Institute Genomics Platform"/>
            <consortium name="The Broad Institute Genome Sequencing Center for Infectious Disease"/>
            <person name="Wu L."/>
            <person name="Ma J."/>
        </authorList>
    </citation>
    <scope>NUCLEOTIDE SEQUENCE [LARGE SCALE GENOMIC DNA]</scope>
    <source>
        <strain evidence="10">CGMCC 4.1622</strain>
    </source>
</reference>
<dbReference type="EMBL" id="JBHSOC010000034">
    <property type="protein sequence ID" value="MFC5643577.1"/>
    <property type="molecule type" value="Genomic_DNA"/>
</dbReference>
<feature type="domain" description="VTT" evidence="8">
    <location>
        <begin position="59"/>
        <end position="176"/>
    </location>
</feature>
<keyword evidence="4 7" id="KW-0812">Transmembrane</keyword>
<evidence type="ECO:0000256" key="4">
    <source>
        <dbReference type="ARBA" id="ARBA00022692"/>
    </source>
</evidence>
<evidence type="ECO:0000259" key="8">
    <source>
        <dbReference type="Pfam" id="PF09335"/>
    </source>
</evidence>
<evidence type="ECO:0000256" key="1">
    <source>
        <dbReference type="ARBA" id="ARBA00004651"/>
    </source>
</evidence>
<organism evidence="9 10">
    <name type="scientific">Kitasatospora cinereorecta</name>
    <dbReference type="NCBI Taxonomy" id="285560"/>
    <lineage>
        <taxon>Bacteria</taxon>
        <taxon>Bacillati</taxon>
        <taxon>Actinomycetota</taxon>
        <taxon>Actinomycetes</taxon>
        <taxon>Kitasatosporales</taxon>
        <taxon>Streptomycetaceae</taxon>
        <taxon>Kitasatospora</taxon>
    </lineage>
</organism>
<feature type="transmembrane region" description="Helical" evidence="7">
    <location>
        <begin position="186"/>
        <end position="205"/>
    </location>
</feature>
<gene>
    <name evidence="9" type="ORF">ACFPZF_19705</name>
</gene>
<comment type="caution">
    <text evidence="9">The sequence shown here is derived from an EMBL/GenBank/DDBJ whole genome shotgun (WGS) entry which is preliminary data.</text>
</comment>
<dbReference type="Pfam" id="PF09335">
    <property type="entry name" value="VTT_dom"/>
    <property type="match status" value="1"/>
</dbReference>
<protein>
    <recommendedName>
        <fullName evidence="7">TVP38/TMEM64 family membrane protein</fullName>
    </recommendedName>
</protein>
<dbReference type="PANTHER" id="PTHR12677">
    <property type="entry name" value="GOLGI APPARATUS MEMBRANE PROTEIN TVP38-RELATED"/>
    <property type="match status" value="1"/>
</dbReference>
<sequence length="228" mass="23377">MPALLRSPWLRLALLLVVLAAAAGSLLLWDPAQVLAAASGPYRMPVALAAYAFGTIAFLPRPALNAAMGLLFGAVWGVPLAVAGSALGAIGAFALGRALGRDALRPLLRAKVLSAIDRRLTEQGFRSVLLLRLFPGAPFQAGNFACAFSGVRFWPYLAATVLGVVPTTTAYVVAGASAGTPGSPAFLISTGVILAMCVFSAVSLWRVRVRSKANAAPAEAAPVAVPTA</sequence>
<keyword evidence="6 7" id="KW-0472">Membrane</keyword>
<comment type="caution">
    <text evidence="7">Lacks conserved residue(s) required for the propagation of feature annotation.</text>
</comment>
<evidence type="ECO:0000313" key="9">
    <source>
        <dbReference type="EMBL" id="MFC5643577.1"/>
    </source>
</evidence>
<comment type="subcellular location">
    <subcellularLocation>
        <location evidence="1 7">Cell membrane</location>
        <topology evidence="1 7">Multi-pass membrane protein</topology>
    </subcellularLocation>
</comment>
<keyword evidence="3 7" id="KW-1003">Cell membrane</keyword>
<keyword evidence="10" id="KW-1185">Reference proteome</keyword>
<evidence type="ECO:0000256" key="5">
    <source>
        <dbReference type="ARBA" id="ARBA00022989"/>
    </source>
</evidence>
<dbReference type="RefSeq" id="WP_346140768.1">
    <property type="nucleotide sequence ID" value="NZ_BAAAUA010000002.1"/>
</dbReference>
<evidence type="ECO:0000256" key="6">
    <source>
        <dbReference type="ARBA" id="ARBA00023136"/>
    </source>
</evidence>
<evidence type="ECO:0000256" key="2">
    <source>
        <dbReference type="ARBA" id="ARBA00008640"/>
    </source>
</evidence>
<dbReference type="Proteomes" id="UP001596066">
    <property type="component" value="Unassembled WGS sequence"/>
</dbReference>
<evidence type="ECO:0000256" key="7">
    <source>
        <dbReference type="RuleBase" id="RU366058"/>
    </source>
</evidence>
<dbReference type="PANTHER" id="PTHR12677:SF59">
    <property type="entry name" value="GOLGI APPARATUS MEMBRANE PROTEIN TVP38-RELATED"/>
    <property type="match status" value="1"/>
</dbReference>
<comment type="similarity">
    <text evidence="2 7">Belongs to the TVP38/TMEM64 family.</text>
</comment>
<dbReference type="InterPro" id="IPR032816">
    <property type="entry name" value="VTT_dom"/>
</dbReference>
<feature type="transmembrane region" description="Helical" evidence="7">
    <location>
        <begin position="153"/>
        <end position="174"/>
    </location>
</feature>
<feature type="transmembrane region" description="Helical" evidence="7">
    <location>
        <begin position="70"/>
        <end position="95"/>
    </location>
</feature>
<accession>A0ABW0VFJ4</accession>
<dbReference type="InterPro" id="IPR015414">
    <property type="entry name" value="TMEM64"/>
</dbReference>
<evidence type="ECO:0000313" key="10">
    <source>
        <dbReference type="Proteomes" id="UP001596066"/>
    </source>
</evidence>
<proteinExistence type="inferred from homology"/>